<dbReference type="SUPFAM" id="SSF161098">
    <property type="entry name" value="MetI-like"/>
    <property type="match status" value="1"/>
</dbReference>
<dbReference type="Gene3D" id="1.10.3720.10">
    <property type="entry name" value="MetI-like"/>
    <property type="match status" value="1"/>
</dbReference>
<keyword evidence="2 8" id="KW-0813">Transport</keyword>
<keyword evidence="4" id="KW-0997">Cell inner membrane</keyword>
<accession>A0A8B2NNV3</accession>
<dbReference type="PANTHER" id="PTHR43357:SF4">
    <property type="entry name" value="INNER MEMBRANE ABC TRANSPORTER PERMEASE PROTEIN YDCV"/>
    <property type="match status" value="1"/>
</dbReference>
<evidence type="ECO:0000313" key="11">
    <source>
        <dbReference type="Proteomes" id="UP000249590"/>
    </source>
</evidence>
<gene>
    <name evidence="10" type="ORF">DLJ53_09130</name>
</gene>
<proteinExistence type="inferred from homology"/>
<dbReference type="CDD" id="cd06261">
    <property type="entry name" value="TM_PBP2"/>
    <property type="match status" value="1"/>
</dbReference>
<dbReference type="Proteomes" id="UP000249590">
    <property type="component" value="Unassembled WGS sequence"/>
</dbReference>
<keyword evidence="5 8" id="KW-0812">Transmembrane</keyword>
<evidence type="ECO:0000256" key="8">
    <source>
        <dbReference type="RuleBase" id="RU363032"/>
    </source>
</evidence>
<sequence>MKRTIDTLTFGLVALLMVTTAAVILIPLGYAIVMSFEPRQYMGGFPPPGLSLRWYQSFFQSPYYMNGLRTSLILALSASIISATLGLLAALAIAMSNLPGRSALAALLLSPLIVPGVVVGFSLLMFFAALGLNGSPVTLLIAHVLLTLPYTIRTSLAAVNGISPRLYDAALSLGATEGQALRKVIVPLARTGIATGFVFAFCFSLDDIAVTIFLTSPSTTTLPVALVANMKANFDVTIAAASTMLMLFALVVMIVLDRLVGLDAVMGKGLYRN</sequence>
<dbReference type="GO" id="GO:0055085">
    <property type="term" value="P:transmembrane transport"/>
    <property type="evidence" value="ECO:0007669"/>
    <property type="project" value="InterPro"/>
</dbReference>
<evidence type="ECO:0000256" key="6">
    <source>
        <dbReference type="ARBA" id="ARBA00022989"/>
    </source>
</evidence>
<dbReference type="InterPro" id="IPR035906">
    <property type="entry name" value="MetI-like_sf"/>
</dbReference>
<dbReference type="InterPro" id="IPR000515">
    <property type="entry name" value="MetI-like"/>
</dbReference>
<dbReference type="PANTHER" id="PTHR43357">
    <property type="entry name" value="INNER MEMBRANE ABC TRANSPORTER PERMEASE PROTEIN YDCV"/>
    <property type="match status" value="1"/>
</dbReference>
<feature type="transmembrane region" description="Helical" evidence="8">
    <location>
        <begin position="106"/>
        <end position="128"/>
    </location>
</feature>
<keyword evidence="6 8" id="KW-1133">Transmembrane helix</keyword>
<feature type="transmembrane region" description="Helical" evidence="8">
    <location>
        <begin position="72"/>
        <end position="94"/>
    </location>
</feature>
<evidence type="ECO:0000256" key="4">
    <source>
        <dbReference type="ARBA" id="ARBA00022519"/>
    </source>
</evidence>
<evidence type="ECO:0000256" key="3">
    <source>
        <dbReference type="ARBA" id="ARBA00022475"/>
    </source>
</evidence>
<feature type="transmembrane region" description="Helical" evidence="8">
    <location>
        <begin position="12"/>
        <end position="33"/>
    </location>
</feature>
<evidence type="ECO:0000256" key="1">
    <source>
        <dbReference type="ARBA" id="ARBA00004429"/>
    </source>
</evidence>
<feature type="transmembrane region" description="Helical" evidence="8">
    <location>
        <begin position="236"/>
        <end position="256"/>
    </location>
</feature>
<keyword evidence="3" id="KW-1003">Cell membrane</keyword>
<dbReference type="OrthoDB" id="9782004at2"/>
<feature type="transmembrane region" description="Helical" evidence="8">
    <location>
        <begin position="134"/>
        <end position="152"/>
    </location>
</feature>
<dbReference type="RefSeq" id="WP_111344516.1">
    <property type="nucleotide sequence ID" value="NZ_QHHQ01000002.1"/>
</dbReference>
<organism evidence="10 11">
    <name type="scientific">Acuticoccus sediminis</name>
    <dbReference type="NCBI Taxonomy" id="2184697"/>
    <lineage>
        <taxon>Bacteria</taxon>
        <taxon>Pseudomonadati</taxon>
        <taxon>Pseudomonadota</taxon>
        <taxon>Alphaproteobacteria</taxon>
        <taxon>Hyphomicrobiales</taxon>
        <taxon>Amorphaceae</taxon>
        <taxon>Acuticoccus</taxon>
    </lineage>
</organism>
<dbReference type="PROSITE" id="PS50928">
    <property type="entry name" value="ABC_TM1"/>
    <property type="match status" value="1"/>
</dbReference>
<evidence type="ECO:0000259" key="9">
    <source>
        <dbReference type="PROSITE" id="PS50928"/>
    </source>
</evidence>
<dbReference type="AlphaFoldDB" id="A0A8B2NNV3"/>
<name>A0A8B2NNV3_9HYPH</name>
<keyword evidence="7 8" id="KW-0472">Membrane</keyword>
<dbReference type="Pfam" id="PF00528">
    <property type="entry name" value="BPD_transp_1"/>
    <property type="match status" value="1"/>
</dbReference>
<evidence type="ECO:0000256" key="5">
    <source>
        <dbReference type="ARBA" id="ARBA00022692"/>
    </source>
</evidence>
<evidence type="ECO:0000256" key="7">
    <source>
        <dbReference type="ARBA" id="ARBA00023136"/>
    </source>
</evidence>
<feature type="domain" description="ABC transmembrane type-1" evidence="9">
    <location>
        <begin position="68"/>
        <end position="256"/>
    </location>
</feature>
<keyword evidence="11" id="KW-1185">Reference proteome</keyword>
<comment type="subcellular location">
    <subcellularLocation>
        <location evidence="1">Cell inner membrane</location>
        <topology evidence="1">Multi-pass membrane protein</topology>
    </subcellularLocation>
    <subcellularLocation>
        <location evidence="8">Cell membrane</location>
        <topology evidence="8">Multi-pass membrane protein</topology>
    </subcellularLocation>
</comment>
<reference evidence="10 11" key="1">
    <citation type="submission" date="2018-05" db="EMBL/GenBank/DDBJ databases">
        <title>Acuticoccus sediminis sp. nov., isolated from deep-sea sediment of Indian Ocean.</title>
        <authorList>
            <person name="Liu X."/>
            <person name="Lai Q."/>
            <person name="Du Y."/>
            <person name="Sun F."/>
            <person name="Zhang X."/>
            <person name="Wang S."/>
            <person name="Shao Z."/>
        </authorList>
    </citation>
    <scope>NUCLEOTIDE SEQUENCE [LARGE SCALE GENOMIC DNA]</scope>
    <source>
        <strain evidence="10 11">PTG4-2</strain>
    </source>
</reference>
<comment type="caution">
    <text evidence="10">The sequence shown here is derived from an EMBL/GenBank/DDBJ whole genome shotgun (WGS) entry which is preliminary data.</text>
</comment>
<dbReference type="GO" id="GO:0005886">
    <property type="term" value="C:plasma membrane"/>
    <property type="evidence" value="ECO:0007669"/>
    <property type="project" value="UniProtKB-SubCell"/>
</dbReference>
<dbReference type="EMBL" id="QHHQ01000002">
    <property type="protein sequence ID" value="RAI01575.1"/>
    <property type="molecule type" value="Genomic_DNA"/>
</dbReference>
<protein>
    <submittedName>
        <fullName evidence="10">ABC transporter permease</fullName>
    </submittedName>
</protein>
<evidence type="ECO:0000256" key="2">
    <source>
        <dbReference type="ARBA" id="ARBA00022448"/>
    </source>
</evidence>
<comment type="similarity">
    <text evidence="8">Belongs to the binding-protein-dependent transport system permease family.</text>
</comment>
<evidence type="ECO:0000313" key="10">
    <source>
        <dbReference type="EMBL" id="RAI01575.1"/>
    </source>
</evidence>
<feature type="transmembrane region" description="Helical" evidence="8">
    <location>
        <begin position="192"/>
        <end position="216"/>
    </location>
</feature>